<sequence>METIYSKKDHQEINTSVLFKSSEFKESVMKESAEKFALISQTTRYMPQIVLNGNSTNIISFFDKMKELYFGESSIKNITDISSSGSFFNTETQEFDLELAEKEIKKSDKFSSIEDIFKAWEEYPANLVSFLTPLYHMGYFLVLAEISNNKDLKNKLKNRASSFLRTYLELEEYKAIIANKGYTKVNIKSLTFPELIAQWMSFINSFLSDFSVYLIKSNQKVTFQNKDEVVLNFKNLMKDIKPKSLKINEEILTYLK</sequence>
<name>A0A0G9K1Z3_9BACT</name>
<organism evidence="1 2">
    <name type="scientific">Aliarcobacter butzleri L348</name>
    <dbReference type="NCBI Taxonomy" id="1447256"/>
    <lineage>
        <taxon>Bacteria</taxon>
        <taxon>Pseudomonadati</taxon>
        <taxon>Campylobacterota</taxon>
        <taxon>Epsilonproteobacteria</taxon>
        <taxon>Campylobacterales</taxon>
        <taxon>Arcobacteraceae</taxon>
        <taxon>Aliarcobacter</taxon>
    </lineage>
</organism>
<dbReference type="AlphaFoldDB" id="A0A0G9K1Z3"/>
<dbReference type="EMBL" id="JAIQ01000132">
    <property type="protein sequence ID" value="KLD98192.1"/>
    <property type="molecule type" value="Genomic_DNA"/>
</dbReference>
<proteinExistence type="predicted"/>
<dbReference type="Proteomes" id="UP000035514">
    <property type="component" value="Unassembled WGS sequence"/>
</dbReference>
<protein>
    <submittedName>
        <fullName evidence="1">Uncharacterized protein</fullName>
    </submittedName>
</protein>
<gene>
    <name evidence="1" type="ORF">AA20_09355</name>
</gene>
<dbReference type="RefSeq" id="WP_046997072.1">
    <property type="nucleotide sequence ID" value="NZ_JAIQ01000132.1"/>
</dbReference>
<evidence type="ECO:0000313" key="1">
    <source>
        <dbReference type="EMBL" id="KLD98192.1"/>
    </source>
</evidence>
<dbReference type="PATRIC" id="fig|1447256.3.peg.1829"/>
<comment type="caution">
    <text evidence="1">The sequence shown here is derived from an EMBL/GenBank/DDBJ whole genome shotgun (WGS) entry which is preliminary data.</text>
</comment>
<accession>A0A0G9K1Z3</accession>
<reference evidence="1 2" key="1">
    <citation type="submission" date="2014-01" db="EMBL/GenBank/DDBJ databases">
        <title>Development of a Comparative Genomic Fingerprinting Assay for High Resolution Genotyping of Arcobacter butzleri.</title>
        <authorList>
            <person name="Webb A.L."/>
            <person name="Inglis G.D."/>
            <person name="Kruczkiewicz P."/>
            <person name="Selinger L.B."/>
            <person name="Taboada E.N."/>
        </authorList>
    </citation>
    <scope>NUCLEOTIDE SEQUENCE [LARGE SCALE GENOMIC DNA]</scope>
    <source>
        <strain evidence="1 2">L348</strain>
    </source>
</reference>
<evidence type="ECO:0000313" key="2">
    <source>
        <dbReference type="Proteomes" id="UP000035514"/>
    </source>
</evidence>